<dbReference type="EMBL" id="RDSM01000002">
    <property type="protein sequence ID" value="RXH56184.1"/>
    <property type="molecule type" value="Genomic_DNA"/>
</dbReference>
<accession>A0A4V1L5L5</accession>
<name>A0A4V1L5L5_9BACT</name>
<proteinExistence type="predicted"/>
<gene>
    <name evidence="2" type="ORF">GRAN_3041</name>
</gene>
<comment type="caution">
    <text evidence="2">The sequence shown here is derived from an EMBL/GenBank/DDBJ whole genome shotgun (WGS) entry which is preliminary data.</text>
</comment>
<keyword evidence="3" id="KW-1185">Reference proteome</keyword>
<protein>
    <submittedName>
        <fullName evidence="2">Uncharacterized protein</fullName>
    </submittedName>
</protein>
<dbReference type="AlphaFoldDB" id="A0A4V1L5L5"/>
<evidence type="ECO:0000313" key="2">
    <source>
        <dbReference type="EMBL" id="RXH56184.1"/>
    </source>
</evidence>
<reference evidence="2 3" key="1">
    <citation type="submission" date="2018-11" db="EMBL/GenBank/DDBJ databases">
        <authorList>
            <person name="Mardanov A.V."/>
            <person name="Ravin N.V."/>
            <person name="Dedysh S.N."/>
        </authorList>
    </citation>
    <scope>NUCLEOTIDE SEQUENCE [LARGE SCALE GENOMIC DNA]</scope>
    <source>
        <strain evidence="2 3">AF10</strain>
    </source>
</reference>
<organism evidence="2 3">
    <name type="scientific">Granulicella sibirica</name>
    <dbReference type="NCBI Taxonomy" id="2479048"/>
    <lineage>
        <taxon>Bacteria</taxon>
        <taxon>Pseudomonadati</taxon>
        <taxon>Acidobacteriota</taxon>
        <taxon>Terriglobia</taxon>
        <taxon>Terriglobales</taxon>
        <taxon>Acidobacteriaceae</taxon>
        <taxon>Granulicella</taxon>
    </lineage>
</organism>
<evidence type="ECO:0000313" key="3">
    <source>
        <dbReference type="Proteomes" id="UP000289437"/>
    </source>
</evidence>
<evidence type="ECO:0000256" key="1">
    <source>
        <dbReference type="SAM" id="MobiDB-lite"/>
    </source>
</evidence>
<reference evidence="3" key="2">
    <citation type="submission" date="2019-02" db="EMBL/GenBank/DDBJ databases">
        <title>Granulicella sibirica sp. nov., a psychrotolerant acidobacterium isolated from an organic soil layer in forested tundra, West Siberia.</title>
        <authorList>
            <person name="Oshkin I.Y."/>
            <person name="Kulichevskaya I.S."/>
            <person name="Rijpstra W.I.C."/>
            <person name="Sinninghe Damste J.S."/>
            <person name="Rakitin A.L."/>
            <person name="Ravin N.V."/>
            <person name="Dedysh S.N."/>
        </authorList>
    </citation>
    <scope>NUCLEOTIDE SEQUENCE [LARGE SCALE GENOMIC DNA]</scope>
    <source>
        <strain evidence="3">AF10</strain>
    </source>
</reference>
<feature type="region of interest" description="Disordered" evidence="1">
    <location>
        <begin position="1"/>
        <end position="22"/>
    </location>
</feature>
<sequence length="44" mass="4433">MSNETDLQHAASAEGGVPTTTAALVRPLPKSLLVQKPCASAASI</sequence>
<dbReference type="Proteomes" id="UP000289437">
    <property type="component" value="Unassembled WGS sequence"/>
</dbReference>